<keyword evidence="5" id="KW-1185">Reference proteome</keyword>
<dbReference type="Gene3D" id="3.30.1520.10">
    <property type="entry name" value="Phox-like domain"/>
    <property type="match status" value="1"/>
</dbReference>
<dbReference type="GO" id="GO:0005770">
    <property type="term" value="C:late endosome"/>
    <property type="evidence" value="ECO:0007669"/>
    <property type="project" value="TreeGrafter"/>
</dbReference>
<evidence type="ECO:0000313" key="5">
    <source>
        <dbReference type="Proteomes" id="UP000324832"/>
    </source>
</evidence>
<evidence type="ECO:0000259" key="3">
    <source>
        <dbReference type="PROSITE" id="PS50195"/>
    </source>
</evidence>
<dbReference type="InterPro" id="IPR036871">
    <property type="entry name" value="PX_dom_sf"/>
</dbReference>
<name>A0A5E4QSU1_9NEOP</name>
<keyword evidence="2" id="KW-0963">Cytoplasm</keyword>
<dbReference type="Pfam" id="PF00787">
    <property type="entry name" value="PX"/>
    <property type="match status" value="1"/>
</dbReference>
<dbReference type="PANTHER" id="PTHR22999:SF40">
    <property type="entry name" value="PX DOMAIN-CONTAINING PROTEIN KINASE-LIKE PROTEIN"/>
    <property type="match status" value="1"/>
</dbReference>
<dbReference type="EMBL" id="FZQP02005144">
    <property type="protein sequence ID" value="VVD01061.1"/>
    <property type="molecule type" value="Genomic_DNA"/>
</dbReference>
<dbReference type="PROSITE" id="PS50195">
    <property type="entry name" value="PX"/>
    <property type="match status" value="1"/>
</dbReference>
<dbReference type="GO" id="GO:0006622">
    <property type="term" value="P:protein targeting to lysosome"/>
    <property type="evidence" value="ECO:0007669"/>
    <property type="project" value="TreeGrafter"/>
</dbReference>
<dbReference type="GO" id="GO:0045022">
    <property type="term" value="P:early endosome to late endosome transport"/>
    <property type="evidence" value="ECO:0007669"/>
    <property type="project" value="TreeGrafter"/>
</dbReference>
<evidence type="ECO:0000256" key="2">
    <source>
        <dbReference type="ARBA" id="ARBA00022490"/>
    </source>
</evidence>
<dbReference type="SMART" id="SM00312">
    <property type="entry name" value="PX"/>
    <property type="match status" value="1"/>
</dbReference>
<accession>A0A5E4QSU1</accession>
<dbReference type="Proteomes" id="UP000324832">
    <property type="component" value="Unassembled WGS sequence"/>
</dbReference>
<dbReference type="GO" id="GO:0005886">
    <property type="term" value="C:plasma membrane"/>
    <property type="evidence" value="ECO:0007669"/>
    <property type="project" value="TreeGrafter"/>
</dbReference>
<evidence type="ECO:0000256" key="1">
    <source>
        <dbReference type="ARBA" id="ARBA00004496"/>
    </source>
</evidence>
<dbReference type="PANTHER" id="PTHR22999">
    <property type="entry name" value="PX SERINE/THREONINE KINASE PXK"/>
    <property type="match status" value="1"/>
</dbReference>
<evidence type="ECO:0000313" key="4">
    <source>
        <dbReference type="EMBL" id="VVD01061.1"/>
    </source>
</evidence>
<dbReference type="GO" id="GO:0008333">
    <property type="term" value="P:endosome to lysosome transport"/>
    <property type="evidence" value="ECO:0007669"/>
    <property type="project" value="TreeGrafter"/>
</dbReference>
<dbReference type="GO" id="GO:0043271">
    <property type="term" value="P:negative regulation of monoatomic ion transport"/>
    <property type="evidence" value="ECO:0007669"/>
    <property type="project" value="TreeGrafter"/>
</dbReference>
<dbReference type="SUPFAM" id="SSF64268">
    <property type="entry name" value="PX domain"/>
    <property type="match status" value="1"/>
</dbReference>
<gene>
    <name evidence="4" type="ORF">LSINAPIS_LOCUS11574</name>
</gene>
<reference evidence="4 5" key="1">
    <citation type="submission" date="2017-07" db="EMBL/GenBank/DDBJ databases">
        <authorList>
            <person name="Talla V."/>
            <person name="Backstrom N."/>
        </authorList>
    </citation>
    <scope>NUCLEOTIDE SEQUENCE [LARGE SCALE GENOMIC DNA]</scope>
</reference>
<organism evidence="4 5">
    <name type="scientific">Leptidea sinapis</name>
    <dbReference type="NCBI Taxonomy" id="189913"/>
    <lineage>
        <taxon>Eukaryota</taxon>
        <taxon>Metazoa</taxon>
        <taxon>Ecdysozoa</taxon>
        <taxon>Arthropoda</taxon>
        <taxon>Hexapoda</taxon>
        <taxon>Insecta</taxon>
        <taxon>Pterygota</taxon>
        <taxon>Neoptera</taxon>
        <taxon>Endopterygota</taxon>
        <taxon>Lepidoptera</taxon>
        <taxon>Glossata</taxon>
        <taxon>Ditrysia</taxon>
        <taxon>Papilionoidea</taxon>
        <taxon>Pieridae</taxon>
        <taxon>Dismorphiinae</taxon>
        <taxon>Leptidea</taxon>
    </lineage>
</organism>
<dbReference type="AlphaFoldDB" id="A0A5E4QSU1"/>
<dbReference type="GO" id="GO:0005769">
    <property type="term" value="C:early endosome"/>
    <property type="evidence" value="ECO:0007669"/>
    <property type="project" value="TreeGrafter"/>
</dbReference>
<dbReference type="InterPro" id="IPR001683">
    <property type="entry name" value="PX_dom"/>
</dbReference>
<feature type="domain" description="PX" evidence="3">
    <location>
        <begin position="14"/>
        <end position="126"/>
    </location>
</feature>
<proteinExistence type="predicted"/>
<dbReference type="InterPro" id="IPR051837">
    <property type="entry name" value="SortingNexin/PXDomain-PKLike"/>
</dbReference>
<protein>
    <recommendedName>
        <fullName evidence="3">PX domain-containing protein</fullName>
    </recommendedName>
</protein>
<sequence>MAIFEKSLHSRIVKDDTDKLLCVLENALSISKHIEYVLRVQRGPCKDNKWSVSRRYSDFAALHNCLQQANIDLPLPPKKLLGNMQPSFVAERQIALQRYIDEVLRHHILSLSLPVRCFLDPSNYSMDIVEQSLQIVSIALRGDGQYELKGPLPNIGWRIHKSYFSVIDSISKENCLLEWQSYGPDKYLHDKDLQIALKSLQTSIYRQHIGSTCIRNGGLCYQTNT</sequence>
<comment type="subcellular location">
    <subcellularLocation>
        <location evidence="1">Cytoplasm</location>
    </subcellularLocation>
</comment>
<dbReference type="GO" id="GO:0035091">
    <property type="term" value="F:phosphatidylinositol binding"/>
    <property type="evidence" value="ECO:0007669"/>
    <property type="project" value="InterPro"/>
</dbReference>